<evidence type="ECO:0000313" key="1">
    <source>
        <dbReference type="EMBL" id="MFC5227444.1"/>
    </source>
</evidence>
<dbReference type="RefSeq" id="WP_309061217.1">
    <property type="nucleotide sequence ID" value="NZ_BAAASS010000016.1"/>
</dbReference>
<gene>
    <name evidence="1" type="ORF">ACFPN6_23295</name>
</gene>
<proteinExistence type="predicted"/>
<organism evidence="1 2">
    <name type="scientific">Streptomyces fimbriatus</name>
    <dbReference type="NCBI Taxonomy" id="68197"/>
    <lineage>
        <taxon>Bacteria</taxon>
        <taxon>Bacillati</taxon>
        <taxon>Actinomycetota</taxon>
        <taxon>Actinomycetes</taxon>
        <taxon>Kitasatosporales</taxon>
        <taxon>Streptomycetaceae</taxon>
        <taxon>Streptomyces</taxon>
    </lineage>
</organism>
<sequence length="87" mass="9536">MPSKAKVDNTVRVLEEAGRGFRAPRRYETYCREATTAKDDSQAAPVVFTTLELLTERGADAAVWRRLGRAEEQTPTVALGNPDGDAL</sequence>
<accession>A0ABW0DE57</accession>
<evidence type="ECO:0000313" key="2">
    <source>
        <dbReference type="Proteomes" id="UP001596156"/>
    </source>
</evidence>
<name>A0ABW0DE57_STRFI</name>
<dbReference type="EMBL" id="JBHSKL010000029">
    <property type="protein sequence ID" value="MFC5227444.1"/>
    <property type="molecule type" value="Genomic_DNA"/>
</dbReference>
<comment type="caution">
    <text evidence="1">The sequence shown here is derived from an EMBL/GenBank/DDBJ whole genome shotgun (WGS) entry which is preliminary data.</text>
</comment>
<keyword evidence="2" id="KW-1185">Reference proteome</keyword>
<reference evidence="2" key="1">
    <citation type="journal article" date="2019" name="Int. J. Syst. Evol. Microbiol.">
        <title>The Global Catalogue of Microorganisms (GCM) 10K type strain sequencing project: providing services to taxonomists for standard genome sequencing and annotation.</title>
        <authorList>
            <consortium name="The Broad Institute Genomics Platform"/>
            <consortium name="The Broad Institute Genome Sequencing Center for Infectious Disease"/>
            <person name="Wu L."/>
            <person name="Ma J."/>
        </authorList>
    </citation>
    <scope>NUCLEOTIDE SEQUENCE [LARGE SCALE GENOMIC DNA]</scope>
    <source>
        <strain evidence="2">CCM 8479</strain>
    </source>
</reference>
<dbReference type="Proteomes" id="UP001596156">
    <property type="component" value="Unassembled WGS sequence"/>
</dbReference>
<protein>
    <submittedName>
        <fullName evidence="1">Uncharacterized protein</fullName>
    </submittedName>
</protein>